<accession>A0A059DHG7</accession>
<dbReference type="Gene3D" id="2.90.10.10">
    <property type="entry name" value="Bulb-type lectin domain"/>
    <property type="match status" value="2"/>
</dbReference>
<evidence type="ECO:0000256" key="9">
    <source>
        <dbReference type="ARBA" id="ARBA00022737"/>
    </source>
</evidence>
<dbReference type="GO" id="GO:0030246">
    <property type="term" value="F:carbohydrate binding"/>
    <property type="evidence" value="ECO:0007669"/>
    <property type="project" value="UniProtKB-KW"/>
</dbReference>
<dbReference type="Gene3D" id="3.50.4.10">
    <property type="entry name" value="Hepatocyte Growth Factor"/>
    <property type="match status" value="1"/>
</dbReference>
<keyword evidence="16" id="KW-0675">Receptor</keyword>
<dbReference type="InterPro" id="IPR003609">
    <property type="entry name" value="Pan_app"/>
</dbReference>
<keyword evidence="5 20" id="KW-0808">Transferase</keyword>
<keyword evidence="10 20" id="KW-0547">Nucleotide-binding</keyword>
<protein>
    <recommendedName>
        <fullName evidence="20">Receptor-like serine/threonine-protein kinase</fullName>
        <ecNumber evidence="20">2.7.11.1</ecNumber>
    </recommendedName>
</protein>
<sequence length="761" mass="85369">MVKQVEFWFLWIYLATGYLLSSTVVSEVPLGSKISVEDNNFWVSSDGDFALGFYNCSPQSFQYSVGIRFNSNSIPANEQKVVWVAGADLMVGNKSYFQLTQEGELILFDSSLSTIAWSSKTSQSAVVSAVLNDDGNFILLTDKGDKVWQSFDKPSNTLLPGQKLLVFETLRAQKVNSMSSYYSLYMNESGQLQLRWETDIKYWTFGRISNSNVSAVLTANGALLLLNENSKPIDSLFGDDHSENVKFRFLRLDTDGNLRMYSWREASASWIAVWQAVDNQCDVFATCGDYGICSFNSSGLPDCVCPFKSASASFSKCLLPYQQGCKSGSIMVSYEHTFLHEMYPANDSVVLSSLQQCKDLCLKDPLCTAVTFSNDGSAKCLLKMSRYVTGYTDPSLTSVSFVKKCSDPIAVDPIRPRPSPAPIPVNKSYRFCIPCLAGAASGTFVTVLGIQLAVGFYIYRRRNWIWKRPALTCKDPYSKSLVVFSFMEIEEVTGNFKHQIGPKVYKGMLPNRQPVAIKDVEATVAERKFRAAVLRVGSIHHKNLIRLEGYCCESIHRHLVYEYAKNGSLEKYIEDPELSKRLTWKKRMEVCLSVAKTLSYLHSECREFISHGNLKCENILLDENLDAKVSEFGLSIIHGEALSPDTSAERDVEDFGKLVIALVSGCRDHQSVSKWAYNEMIVGQVEKVVDKRIKSEVSLEELNRVMRIAFWCLQSDERLRPSMGEVVKVLEGTLTVDPPPPPFSRERPLEEEESSRSGSES</sequence>
<keyword evidence="6 22" id="KW-0812">Transmembrane</keyword>
<evidence type="ECO:0000256" key="1">
    <source>
        <dbReference type="ARBA" id="ARBA00004251"/>
    </source>
</evidence>
<evidence type="ECO:0000256" key="12">
    <source>
        <dbReference type="ARBA" id="ARBA00022840"/>
    </source>
</evidence>
<evidence type="ECO:0000256" key="6">
    <source>
        <dbReference type="ARBA" id="ARBA00022692"/>
    </source>
</evidence>
<keyword evidence="9" id="KW-0677">Repeat</keyword>
<evidence type="ECO:0000313" key="26">
    <source>
        <dbReference type="EMBL" id="KCW90218.1"/>
    </source>
</evidence>
<dbReference type="FunFam" id="3.30.200.20:FF:000798">
    <property type="entry name" value="G-type lectin S-receptor-like serine/threonine-protein kinase SD3-1"/>
    <property type="match status" value="1"/>
</dbReference>
<keyword evidence="8" id="KW-0430">Lectin</keyword>
<reference evidence="26" key="1">
    <citation type="submission" date="2013-07" db="EMBL/GenBank/DDBJ databases">
        <title>The genome of Eucalyptus grandis.</title>
        <authorList>
            <person name="Schmutz J."/>
            <person name="Hayes R."/>
            <person name="Myburg A."/>
            <person name="Tuskan G."/>
            <person name="Grattapaglia D."/>
            <person name="Rokhsar D.S."/>
        </authorList>
    </citation>
    <scope>NUCLEOTIDE SEQUENCE</scope>
    <source>
        <tissue evidence="26">Leaf extractions</tissue>
    </source>
</reference>
<dbReference type="OrthoDB" id="733107at2759"/>
<dbReference type="SUPFAM" id="SSF51110">
    <property type="entry name" value="alpha-D-mannose-specific plant lectins"/>
    <property type="match status" value="2"/>
</dbReference>
<comment type="similarity">
    <text evidence="20">Belongs to the protein kinase superfamily. Ser/Thr protein kinase family.</text>
</comment>
<dbReference type="PROSITE" id="PS50927">
    <property type="entry name" value="BULB_LECTIN"/>
    <property type="match status" value="1"/>
</dbReference>
<evidence type="ECO:0000256" key="4">
    <source>
        <dbReference type="ARBA" id="ARBA00022536"/>
    </source>
</evidence>
<evidence type="ECO:0000256" key="19">
    <source>
        <dbReference type="ARBA" id="ARBA00048679"/>
    </source>
</evidence>
<dbReference type="Gramene" id="KCW90218">
    <property type="protein sequence ID" value="KCW90218"/>
    <property type="gene ID" value="EUGRSUZ_A02383"/>
</dbReference>
<evidence type="ECO:0000256" key="2">
    <source>
        <dbReference type="ARBA" id="ARBA00022475"/>
    </source>
</evidence>
<dbReference type="EMBL" id="KK198753">
    <property type="protein sequence ID" value="KCW90218.1"/>
    <property type="molecule type" value="Genomic_DNA"/>
</dbReference>
<dbReference type="GO" id="GO:0106310">
    <property type="term" value="F:protein serine kinase activity"/>
    <property type="evidence" value="ECO:0007669"/>
    <property type="project" value="RHEA"/>
</dbReference>
<dbReference type="PROSITE" id="PS50948">
    <property type="entry name" value="PAN"/>
    <property type="match status" value="1"/>
</dbReference>
<dbReference type="EC" id="2.7.11.1" evidence="20"/>
<dbReference type="InterPro" id="IPR000858">
    <property type="entry name" value="S_locus_glycoprot_dom"/>
</dbReference>
<keyword evidence="3 20" id="KW-0723">Serine/threonine-protein kinase</keyword>
<keyword evidence="17" id="KW-0325">Glycoprotein</keyword>
<comment type="catalytic activity">
    <reaction evidence="18 20">
        <text>L-threonyl-[protein] + ATP = O-phospho-L-threonyl-[protein] + ADP + H(+)</text>
        <dbReference type="Rhea" id="RHEA:46608"/>
        <dbReference type="Rhea" id="RHEA-COMP:11060"/>
        <dbReference type="Rhea" id="RHEA-COMP:11605"/>
        <dbReference type="ChEBI" id="CHEBI:15378"/>
        <dbReference type="ChEBI" id="CHEBI:30013"/>
        <dbReference type="ChEBI" id="CHEBI:30616"/>
        <dbReference type="ChEBI" id="CHEBI:61977"/>
        <dbReference type="ChEBI" id="CHEBI:456216"/>
        <dbReference type="EC" id="2.7.11.1"/>
    </reaction>
</comment>
<dbReference type="FunFam" id="2.90.10.10:FF:000016">
    <property type="entry name" value="G-type lectin S-receptor-like serine/threonine-protein kinase"/>
    <property type="match status" value="1"/>
</dbReference>
<keyword evidence="15" id="KW-1015">Disulfide bond</keyword>
<dbReference type="InterPro" id="IPR011009">
    <property type="entry name" value="Kinase-like_dom_sf"/>
</dbReference>
<keyword evidence="13 22" id="KW-1133">Transmembrane helix</keyword>
<keyword evidence="7" id="KW-0732">Signal</keyword>
<dbReference type="PROSITE" id="PS50011">
    <property type="entry name" value="PROTEIN_KINASE_DOM"/>
    <property type="match status" value="1"/>
</dbReference>
<evidence type="ECO:0000256" key="8">
    <source>
        <dbReference type="ARBA" id="ARBA00022734"/>
    </source>
</evidence>
<dbReference type="FunCoup" id="A0A059DHG7">
    <property type="interactions" value="472"/>
</dbReference>
<gene>
    <name evidence="26" type="ORF">EUGRSUZ_A02383</name>
</gene>
<dbReference type="AlphaFoldDB" id="A0A059DHG7"/>
<evidence type="ECO:0000256" key="7">
    <source>
        <dbReference type="ARBA" id="ARBA00022729"/>
    </source>
</evidence>
<dbReference type="GO" id="GO:0004674">
    <property type="term" value="F:protein serine/threonine kinase activity"/>
    <property type="evidence" value="ECO:0007669"/>
    <property type="project" value="UniProtKB-KW"/>
</dbReference>
<keyword evidence="11 20" id="KW-0418">Kinase</keyword>
<dbReference type="Pfam" id="PF01453">
    <property type="entry name" value="B_lectin"/>
    <property type="match status" value="1"/>
</dbReference>
<keyword evidence="12 20" id="KW-0067">ATP-binding</keyword>
<dbReference type="CDD" id="cd00028">
    <property type="entry name" value="B_lectin"/>
    <property type="match status" value="1"/>
</dbReference>
<evidence type="ECO:0000256" key="20">
    <source>
        <dbReference type="PIRNR" id="PIRNR000641"/>
    </source>
</evidence>
<comment type="subcellular location">
    <subcellularLocation>
        <location evidence="1">Cell membrane</location>
        <topology evidence="1">Single-pass type I membrane protein</topology>
    </subcellularLocation>
</comment>
<dbReference type="Gene3D" id="1.10.510.10">
    <property type="entry name" value="Transferase(Phosphotransferase) domain 1"/>
    <property type="match status" value="2"/>
</dbReference>
<dbReference type="Gene3D" id="3.30.200.20">
    <property type="entry name" value="Phosphorylase Kinase, domain 1"/>
    <property type="match status" value="1"/>
</dbReference>
<dbReference type="SUPFAM" id="SSF56112">
    <property type="entry name" value="Protein kinase-like (PK-like)"/>
    <property type="match status" value="1"/>
</dbReference>
<evidence type="ECO:0000256" key="3">
    <source>
        <dbReference type="ARBA" id="ARBA00022527"/>
    </source>
</evidence>
<evidence type="ECO:0000259" key="23">
    <source>
        <dbReference type="PROSITE" id="PS50011"/>
    </source>
</evidence>
<feature type="domain" description="Apple" evidence="25">
    <location>
        <begin position="325"/>
        <end position="405"/>
    </location>
</feature>
<dbReference type="GO" id="GO:0048544">
    <property type="term" value="P:recognition of pollen"/>
    <property type="evidence" value="ECO:0007669"/>
    <property type="project" value="InterPro"/>
</dbReference>
<keyword evidence="4" id="KW-0245">EGF-like domain</keyword>
<dbReference type="GO" id="GO:0005524">
    <property type="term" value="F:ATP binding"/>
    <property type="evidence" value="ECO:0007669"/>
    <property type="project" value="UniProtKB-KW"/>
</dbReference>
<dbReference type="PANTHER" id="PTHR47974">
    <property type="entry name" value="OS07G0415500 PROTEIN"/>
    <property type="match status" value="1"/>
</dbReference>
<evidence type="ECO:0000256" key="16">
    <source>
        <dbReference type="ARBA" id="ARBA00023170"/>
    </source>
</evidence>
<evidence type="ECO:0000256" key="21">
    <source>
        <dbReference type="SAM" id="MobiDB-lite"/>
    </source>
</evidence>
<dbReference type="PANTHER" id="PTHR47974:SF13">
    <property type="entry name" value="G-TYPE LECTIN S-RECEPTOR-LIKE SERINE_THREONINE-PROTEIN KINASE SD3-1"/>
    <property type="match status" value="1"/>
</dbReference>
<dbReference type="SMART" id="SM00108">
    <property type="entry name" value="B_lectin"/>
    <property type="match status" value="1"/>
</dbReference>
<evidence type="ECO:0000256" key="10">
    <source>
        <dbReference type="ARBA" id="ARBA00022741"/>
    </source>
</evidence>
<dbReference type="SMART" id="SM00473">
    <property type="entry name" value="PAN_AP"/>
    <property type="match status" value="1"/>
</dbReference>
<dbReference type="Pfam" id="PF07714">
    <property type="entry name" value="PK_Tyr_Ser-Thr"/>
    <property type="match status" value="1"/>
</dbReference>
<evidence type="ECO:0000259" key="24">
    <source>
        <dbReference type="PROSITE" id="PS50927"/>
    </source>
</evidence>
<evidence type="ECO:0000256" key="5">
    <source>
        <dbReference type="ARBA" id="ARBA00022679"/>
    </source>
</evidence>
<feature type="transmembrane region" description="Helical" evidence="22">
    <location>
        <begin position="7"/>
        <end position="25"/>
    </location>
</feature>
<organism evidence="26">
    <name type="scientific">Eucalyptus grandis</name>
    <name type="common">Flooded gum</name>
    <dbReference type="NCBI Taxonomy" id="71139"/>
    <lineage>
        <taxon>Eukaryota</taxon>
        <taxon>Viridiplantae</taxon>
        <taxon>Streptophyta</taxon>
        <taxon>Embryophyta</taxon>
        <taxon>Tracheophyta</taxon>
        <taxon>Spermatophyta</taxon>
        <taxon>Magnoliopsida</taxon>
        <taxon>eudicotyledons</taxon>
        <taxon>Gunneridae</taxon>
        <taxon>Pentapetalae</taxon>
        <taxon>rosids</taxon>
        <taxon>malvids</taxon>
        <taxon>Myrtales</taxon>
        <taxon>Myrtaceae</taxon>
        <taxon>Myrtoideae</taxon>
        <taxon>Eucalypteae</taxon>
        <taxon>Eucalyptus</taxon>
    </lineage>
</organism>
<feature type="domain" description="Protein kinase" evidence="23">
    <location>
        <begin position="433"/>
        <end position="761"/>
    </location>
</feature>
<proteinExistence type="inferred from homology"/>
<evidence type="ECO:0000256" key="22">
    <source>
        <dbReference type="SAM" id="Phobius"/>
    </source>
</evidence>
<feature type="domain" description="Bulb-type lectin" evidence="24">
    <location>
        <begin position="27"/>
        <end position="152"/>
    </location>
</feature>
<dbReference type="KEGG" id="egr:104445253"/>
<dbReference type="PIRSF" id="PIRSF000641">
    <property type="entry name" value="SRK"/>
    <property type="match status" value="1"/>
</dbReference>
<dbReference type="InterPro" id="IPR001245">
    <property type="entry name" value="Ser-Thr/Tyr_kinase_cat_dom"/>
</dbReference>
<dbReference type="eggNOG" id="ENOG502QW3Z">
    <property type="taxonomic scope" value="Eukaryota"/>
</dbReference>
<dbReference type="InterPro" id="IPR001480">
    <property type="entry name" value="Bulb-type_lectin_dom"/>
</dbReference>
<dbReference type="InParanoid" id="A0A059DHG7"/>
<name>A0A059DHG7_EUCGR</name>
<evidence type="ECO:0000256" key="17">
    <source>
        <dbReference type="ARBA" id="ARBA00023180"/>
    </source>
</evidence>
<feature type="transmembrane region" description="Helical" evidence="22">
    <location>
        <begin position="436"/>
        <end position="459"/>
    </location>
</feature>
<dbReference type="InterPro" id="IPR036426">
    <property type="entry name" value="Bulb-type_lectin_dom_sf"/>
</dbReference>
<evidence type="ECO:0000259" key="25">
    <source>
        <dbReference type="PROSITE" id="PS50948"/>
    </source>
</evidence>
<dbReference type="InterPro" id="IPR024171">
    <property type="entry name" value="SRK-like_kinase"/>
</dbReference>
<dbReference type="Pfam" id="PF00024">
    <property type="entry name" value="PAN_1"/>
    <property type="match status" value="1"/>
</dbReference>
<evidence type="ECO:0000256" key="14">
    <source>
        <dbReference type="ARBA" id="ARBA00023136"/>
    </source>
</evidence>
<feature type="region of interest" description="Disordered" evidence="21">
    <location>
        <begin position="733"/>
        <end position="761"/>
    </location>
</feature>
<evidence type="ECO:0000256" key="13">
    <source>
        <dbReference type="ARBA" id="ARBA00022989"/>
    </source>
</evidence>
<evidence type="ECO:0000256" key="11">
    <source>
        <dbReference type="ARBA" id="ARBA00022777"/>
    </source>
</evidence>
<keyword evidence="14 22" id="KW-0472">Membrane</keyword>
<dbReference type="GO" id="GO:0005886">
    <property type="term" value="C:plasma membrane"/>
    <property type="evidence" value="ECO:0007669"/>
    <property type="project" value="UniProtKB-SubCell"/>
</dbReference>
<evidence type="ECO:0000256" key="18">
    <source>
        <dbReference type="ARBA" id="ARBA00047899"/>
    </source>
</evidence>
<dbReference type="Pfam" id="PF00954">
    <property type="entry name" value="S_locus_glycop"/>
    <property type="match status" value="1"/>
</dbReference>
<comment type="catalytic activity">
    <reaction evidence="19 20">
        <text>L-seryl-[protein] + ATP = O-phospho-L-seryl-[protein] + ADP + H(+)</text>
        <dbReference type="Rhea" id="RHEA:17989"/>
        <dbReference type="Rhea" id="RHEA-COMP:9863"/>
        <dbReference type="Rhea" id="RHEA-COMP:11604"/>
        <dbReference type="ChEBI" id="CHEBI:15378"/>
        <dbReference type="ChEBI" id="CHEBI:29999"/>
        <dbReference type="ChEBI" id="CHEBI:30616"/>
        <dbReference type="ChEBI" id="CHEBI:83421"/>
        <dbReference type="ChEBI" id="CHEBI:456216"/>
        <dbReference type="EC" id="2.7.11.1"/>
    </reaction>
</comment>
<dbReference type="InterPro" id="IPR000719">
    <property type="entry name" value="Prot_kinase_dom"/>
</dbReference>
<keyword evidence="2" id="KW-1003">Cell membrane</keyword>
<evidence type="ECO:0000256" key="15">
    <source>
        <dbReference type="ARBA" id="ARBA00023157"/>
    </source>
</evidence>
<dbReference type="OMA" id="QKICVAC"/>
<dbReference type="FunFam" id="1.10.510.10:FF:000846">
    <property type="entry name" value="G-type lectin S-receptor-like serine/threonine-protein kinase SD3-1"/>
    <property type="match status" value="1"/>
</dbReference>